<dbReference type="Proteomes" id="UP001595993">
    <property type="component" value="Unassembled WGS sequence"/>
</dbReference>
<feature type="transmembrane region" description="Helical" evidence="2">
    <location>
        <begin position="100"/>
        <end position="118"/>
    </location>
</feature>
<feature type="region of interest" description="Disordered" evidence="1">
    <location>
        <begin position="417"/>
        <end position="543"/>
    </location>
</feature>
<dbReference type="NCBIfam" id="NF047321">
    <property type="entry name" value="SCO7613_CTERM"/>
    <property type="match status" value="1"/>
</dbReference>
<feature type="transmembrane region" description="Helical" evidence="2">
    <location>
        <begin position="70"/>
        <end position="94"/>
    </location>
</feature>
<feature type="compositionally biased region" description="Low complexity" evidence="1">
    <location>
        <begin position="526"/>
        <end position="535"/>
    </location>
</feature>
<dbReference type="RefSeq" id="WP_381199332.1">
    <property type="nucleotide sequence ID" value="NZ_JBHSFE010000019.1"/>
</dbReference>
<feature type="transmembrane region" description="Helical" evidence="2">
    <location>
        <begin position="889"/>
        <end position="909"/>
    </location>
</feature>
<evidence type="ECO:0000313" key="4">
    <source>
        <dbReference type="Proteomes" id="UP001595993"/>
    </source>
</evidence>
<feature type="transmembrane region" description="Helical" evidence="2">
    <location>
        <begin position="737"/>
        <end position="753"/>
    </location>
</feature>
<comment type="caution">
    <text evidence="3">The sequence shown here is derived from an EMBL/GenBank/DDBJ whole genome shotgun (WGS) entry which is preliminary data.</text>
</comment>
<dbReference type="InterPro" id="IPR058062">
    <property type="entry name" value="SCO7613_C"/>
</dbReference>
<feature type="transmembrane region" description="Helical" evidence="2">
    <location>
        <begin position="760"/>
        <end position="779"/>
    </location>
</feature>
<keyword evidence="2" id="KW-0812">Transmembrane</keyword>
<name>A0ABV9GE50_9ACTN</name>
<feature type="transmembrane region" description="Helical" evidence="2">
    <location>
        <begin position="233"/>
        <end position="251"/>
    </location>
</feature>
<evidence type="ECO:0000256" key="1">
    <source>
        <dbReference type="SAM" id="MobiDB-lite"/>
    </source>
</evidence>
<feature type="transmembrane region" description="Helical" evidence="2">
    <location>
        <begin position="287"/>
        <end position="311"/>
    </location>
</feature>
<feature type="transmembrane region" description="Helical" evidence="2">
    <location>
        <begin position="342"/>
        <end position="367"/>
    </location>
</feature>
<feature type="transmembrane region" description="Helical" evidence="2">
    <location>
        <begin position="317"/>
        <end position="335"/>
    </location>
</feature>
<keyword evidence="2" id="KW-0472">Membrane</keyword>
<proteinExistence type="predicted"/>
<keyword evidence="2" id="KW-1133">Transmembrane helix</keyword>
<feature type="transmembrane region" description="Helical" evidence="2">
    <location>
        <begin position="837"/>
        <end position="855"/>
    </location>
</feature>
<feature type="compositionally biased region" description="Low complexity" evidence="1">
    <location>
        <begin position="432"/>
        <end position="468"/>
    </location>
</feature>
<gene>
    <name evidence="3" type="ORF">ACFO9E_24310</name>
</gene>
<feature type="transmembrane region" description="Helical" evidence="2">
    <location>
        <begin position="687"/>
        <end position="704"/>
    </location>
</feature>
<feature type="transmembrane region" description="Helical" evidence="2">
    <location>
        <begin position="608"/>
        <end position="629"/>
    </location>
</feature>
<keyword evidence="4" id="KW-1185">Reference proteome</keyword>
<feature type="transmembrane region" description="Helical" evidence="2">
    <location>
        <begin position="661"/>
        <end position="681"/>
    </location>
</feature>
<feature type="transmembrane region" description="Helical" evidence="2">
    <location>
        <begin position="550"/>
        <end position="569"/>
    </location>
</feature>
<feature type="transmembrane region" description="Helical" evidence="2">
    <location>
        <begin position="862"/>
        <end position="883"/>
    </location>
</feature>
<feature type="transmembrane region" description="Helical" evidence="2">
    <location>
        <begin position="635"/>
        <end position="654"/>
    </location>
</feature>
<sequence length="927" mass="91846">METVPPPAEELAILDRELVQLDARRAQLLARRAWLLTSIRQSQPAARPAPVARPLGAPPPETSPPNVQNLLLTLGGILLTIAAIAFTLVSWGHLGIGGRSAVLGAVTVAALSAPVLLLRRGLASTAEAVAGLGLVLMALDAYALHRVALPDTGGLGYAAVASAALAGLWSAYGLSLDRLRTPLPVAVLTAQLPLVLWALTASAGAPPMEWALLATAAFDVVVALSAKRAGLRGIATTGAAAAGGSALLIGASQSVTAATPLAAVAPAALLLTAAGVALFAASRSPEAATAASVAAGLAAIAAVGGVARAGVPEGWSVLGYLLCAVALSGLVRMGIPRRLRPGLISASAAVHAAAALSALPLVALTLAGPLTVLDSIWSGTPTDARGALGLDLPESALSATPLVLLIVAATLTAASRWSPTAEGPPTGPPAAPAGTAPQAAAGTAAHRPAATEGPTPPAGTTAAPSPEGYAAEHSASPTGRASDATGPEGVPTPEGHPGPAAGPALSGPAAASQPAPETHPGPATPTGPASAAQPAWGPTSRGPVVPGPGLRNLAAPLALGLVWAALLVAPPALDLGYAVTAALHVFLTVAALGLTVRPAWIARHAPAGPVVGLGCALAGGVSVALLSLATRPATFAVLATLAAAFTAAAVATRAGRAVQAVLACAATGFATALLGAVAGAAELPPHQAAWVMLVIPAAVALLAARLRRHPVALPMELTAAAASLLAVGLAAGDRPTLALVLALCGVIAAGTAVRAERRPAAGYLATALFILAGWVRLYASDVASPEAYTLPVTLPALAVGVLRRRRDPEASSWTAYGPGLAATLLPSLFAAWGDGHWLRPLLLGLAALALTLTGARLRLQALLVLGGTVLALDALHELAPYVVQVVGALPRWLPPALAGLLLLAVGATYEQRLRDARRLRDSLGRMR</sequence>
<feature type="transmembrane region" description="Helical" evidence="2">
    <location>
        <begin position="257"/>
        <end position="280"/>
    </location>
</feature>
<reference evidence="4" key="1">
    <citation type="journal article" date="2019" name="Int. J. Syst. Evol. Microbiol.">
        <title>The Global Catalogue of Microorganisms (GCM) 10K type strain sequencing project: providing services to taxonomists for standard genome sequencing and annotation.</title>
        <authorList>
            <consortium name="The Broad Institute Genomics Platform"/>
            <consortium name="The Broad Institute Genome Sequencing Center for Infectious Disease"/>
            <person name="Wu L."/>
            <person name="Ma J."/>
        </authorList>
    </citation>
    <scope>NUCLEOTIDE SEQUENCE [LARGE SCALE GENOMIC DNA]</scope>
    <source>
        <strain evidence="4">CGMCC 4.7139</strain>
    </source>
</reference>
<evidence type="ECO:0000256" key="2">
    <source>
        <dbReference type="SAM" id="Phobius"/>
    </source>
</evidence>
<organism evidence="3 4">
    <name type="scientific">Streptomyces maoxianensis</name>
    <dbReference type="NCBI Taxonomy" id="1459942"/>
    <lineage>
        <taxon>Bacteria</taxon>
        <taxon>Bacillati</taxon>
        <taxon>Actinomycetota</taxon>
        <taxon>Actinomycetes</taxon>
        <taxon>Kitasatosporales</taxon>
        <taxon>Streptomycetaceae</taxon>
        <taxon>Streptomyces</taxon>
    </lineage>
</organism>
<feature type="transmembrane region" description="Helical" evidence="2">
    <location>
        <begin position="156"/>
        <end position="176"/>
    </location>
</feature>
<protein>
    <submittedName>
        <fullName evidence="3">SCO7613 C-terminal domain-containing membrane protein</fullName>
    </submittedName>
</protein>
<feature type="transmembrane region" description="Helical" evidence="2">
    <location>
        <begin position="125"/>
        <end position="144"/>
    </location>
</feature>
<feature type="transmembrane region" description="Helical" evidence="2">
    <location>
        <begin position="575"/>
        <end position="596"/>
    </location>
</feature>
<feature type="compositionally biased region" description="Low complexity" evidence="1">
    <location>
        <begin position="491"/>
        <end position="516"/>
    </location>
</feature>
<evidence type="ECO:0000313" key="3">
    <source>
        <dbReference type="EMBL" id="MFC4610889.1"/>
    </source>
</evidence>
<feature type="transmembrane region" description="Helical" evidence="2">
    <location>
        <begin position="183"/>
        <end position="204"/>
    </location>
</feature>
<dbReference type="EMBL" id="JBHSFE010000019">
    <property type="protein sequence ID" value="MFC4610889.1"/>
    <property type="molecule type" value="Genomic_DNA"/>
</dbReference>
<feature type="transmembrane region" description="Helical" evidence="2">
    <location>
        <begin position="711"/>
        <end position="731"/>
    </location>
</feature>
<accession>A0ABV9GE50</accession>